<dbReference type="Proteomes" id="UP000011115">
    <property type="component" value="Unassembled WGS sequence"/>
</dbReference>
<dbReference type="InterPro" id="IPR013187">
    <property type="entry name" value="F-box-assoc_dom_typ3"/>
</dbReference>
<dbReference type="NCBIfam" id="TIGR01640">
    <property type="entry name" value="F_box_assoc_1"/>
    <property type="match status" value="1"/>
</dbReference>
<dbReference type="PaxDb" id="4113-PGSC0003DMT400092396"/>
<protein>
    <submittedName>
        <fullName evidence="2">F-box protein</fullName>
    </submittedName>
</protein>
<evidence type="ECO:0000313" key="2">
    <source>
        <dbReference type="EnsemblPlants" id="PGSC0003DMT400092396"/>
    </source>
</evidence>
<feature type="domain" description="F-box associated beta-propeller type 3" evidence="1">
    <location>
        <begin position="15"/>
        <end position="294"/>
    </location>
</feature>
<keyword evidence="3" id="KW-1185">Reference proteome</keyword>
<reference evidence="2" key="2">
    <citation type="submission" date="2015-06" db="UniProtKB">
        <authorList>
            <consortium name="EnsemblPlants"/>
        </authorList>
    </citation>
    <scope>IDENTIFICATION</scope>
    <source>
        <strain evidence="2">DM1-3 516 R44</strain>
    </source>
</reference>
<dbReference type="PANTHER" id="PTHR31111">
    <property type="entry name" value="BNAA05G37150D PROTEIN-RELATED"/>
    <property type="match status" value="1"/>
</dbReference>
<dbReference type="HOGENOM" id="CLU_027176_8_1_1"/>
<evidence type="ECO:0000259" key="1">
    <source>
        <dbReference type="Pfam" id="PF08268"/>
    </source>
</evidence>
<proteinExistence type="predicted"/>
<name>M1DPQ4_SOLTU</name>
<dbReference type="PANTHER" id="PTHR31111:SF139">
    <property type="entry name" value="F-BOX ASSOCIATED DOMAIN-CONTAINING PROTEIN"/>
    <property type="match status" value="1"/>
</dbReference>
<dbReference type="FunCoup" id="M1DPQ4">
    <property type="interactions" value="26"/>
</dbReference>
<dbReference type="eggNOG" id="ENOG502R203">
    <property type="taxonomic scope" value="Eukaryota"/>
</dbReference>
<evidence type="ECO:0000313" key="3">
    <source>
        <dbReference type="Proteomes" id="UP000011115"/>
    </source>
</evidence>
<dbReference type="InterPro" id="IPR017451">
    <property type="entry name" value="F-box-assoc_interact_dom"/>
</dbReference>
<organism evidence="2 3">
    <name type="scientific">Solanum tuberosum</name>
    <name type="common">Potato</name>
    <dbReference type="NCBI Taxonomy" id="4113"/>
    <lineage>
        <taxon>Eukaryota</taxon>
        <taxon>Viridiplantae</taxon>
        <taxon>Streptophyta</taxon>
        <taxon>Embryophyta</taxon>
        <taxon>Tracheophyta</taxon>
        <taxon>Spermatophyta</taxon>
        <taxon>Magnoliopsida</taxon>
        <taxon>eudicotyledons</taxon>
        <taxon>Gunneridae</taxon>
        <taxon>Pentapetalae</taxon>
        <taxon>asterids</taxon>
        <taxon>lamiids</taxon>
        <taxon>Solanales</taxon>
        <taxon>Solanaceae</taxon>
        <taxon>Solanoideae</taxon>
        <taxon>Solaneae</taxon>
        <taxon>Solanum</taxon>
    </lineage>
</organism>
<accession>M1DPQ4</accession>
<dbReference type="AlphaFoldDB" id="M1DPQ4"/>
<dbReference type="EnsemblPlants" id="PGSC0003DMT400092396">
    <property type="protein sequence ID" value="PGSC0003DMT400092396"/>
    <property type="gene ID" value="PGSC0003DMG400041967"/>
</dbReference>
<dbReference type="InParanoid" id="M1DPQ4"/>
<reference evidence="3" key="1">
    <citation type="journal article" date="2011" name="Nature">
        <title>Genome sequence and analysis of the tuber crop potato.</title>
        <authorList>
            <consortium name="The Potato Genome Sequencing Consortium"/>
        </authorList>
    </citation>
    <scope>NUCLEOTIDE SEQUENCE [LARGE SCALE GENOMIC DNA]</scope>
    <source>
        <strain evidence="3">cv. DM1-3 516 R44</strain>
    </source>
</reference>
<dbReference type="Pfam" id="PF08268">
    <property type="entry name" value="FBA_3"/>
    <property type="match status" value="1"/>
</dbReference>
<sequence>MSRPGGTKFFLRGRESIFCTVGQREDEKDSAPFLQIARFNDLDVHVLAYSQMNCINGLFCIWDPLSIRPAAIFNPSTREVRFLPNIKEEFCPCNYSLGFEPEEKKFKVFCSTYERNKQRQCVFTLGIDKSWRETQSISFSIPYSKPSVCVSGVIYQFIDGGAIAAIDVKSEKSETIALWNALRESMYYYELIEVNGKLMVIDYRQWVIGYLDLWILEQTPKRKWERHIIRFPSTWNDILVLQSSKSYLQITSLRKVSDADILFTLNLNPGVLCLCYDVTRKSWKELKIKALPKESYIYGIYSYVERLSM</sequence>
<dbReference type="Gramene" id="PGSC0003DMT400092396">
    <property type="protein sequence ID" value="PGSC0003DMT400092396"/>
    <property type="gene ID" value="PGSC0003DMG400041967"/>
</dbReference>